<dbReference type="Pfam" id="PF18962">
    <property type="entry name" value="Por_Secre_tail"/>
    <property type="match status" value="1"/>
</dbReference>
<evidence type="ECO:0000256" key="1">
    <source>
        <dbReference type="ARBA" id="ARBA00022729"/>
    </source>
</evidence>
<evidence type="ECO:0000256" key="2">
    <source>
        <dbReference type="SAM" id="SignalP"/>
    </source>
</evidence>
<keyword evidence="5" id="KW-1185">Reference proteome</keyword>
<sequence>MKKIITLSLFALGSIFSAQSISFKGCVPLFENQDYALIKTGTDATSRNIYATTPITGDQPCGGLGTCEFKIQWNNTNTRWEFLADSGNGDFVNPYLIYYTTKQNTTAGNPPNAAIGGWTENTAVTNGDCGGNLTESNSTFTGDVRTISLALNEFDDKRISIYPNPATEFINITGLSKVKSIRVISLEGKLISDSKNTSTVNVSKLVVGVYFLEIETENTVIKRVKFIKK</sequence>
<name>A0A1I3H2S1_9FLAO</name>
<evidence type="ECO:0000313" key="5">
    <source>
        <dbReference type="Proteomes" id="UP000198931"/>
    </source>
</evidence>
<evidence type="ECO:0000259" key="3">
    <source>
        <dbReference type="Pfam" id="PF18962"/>
    </source>
</evidence>
<evidence type="ECO:0000313" key="4">
    <source>
        <dbReference type="EMBL" id="SFI29953.1"/>
    </source>
</evidence>
<feature type="domain" description="Secretion system C-terminal sorting" evidence="3">
    <location>
        <begin position="161"/>
        <end position="223"/>
    </location>
</feature>
<feature type="signal peptide" evidence="2">
    <location>
        <begin position="1"/>
        <end position="20"/>
    </location>
</feature>
<dbReference type="NCBIfam" id="TIGR04183">
    <property type="entry name" value="Por_Secre_tail"/>
    <property type="match status" value="1"/>
</dbReference>
<feature type="chain" id="PRO_5011670278" evidence="2">
    <location>
        <begin position="21"/>
        <end position="229"/>
    </location>
</feature>
<dbReference type="Proteomes" id="UP000198931">
    <property type="component" value="Unassembled WGS sequence"/>
</dbReference>
<dbReference type="AlphaFoldDB" id="A0A1I3H2S1"/>
<protein>
    <submittedName>
        <fullName evidence="4">Por secretion system C-terminal sorting domain-containing protein</fullName>
    </submittedName>
</protein>
<proteinExistence type="predicted"/>
<reference evidence="4 5" key="1">
    <citation type="submission" date="2016-10" db="EMBL/GenBank/DDBJ databases">
        <authorList>
            <person name="de Groot N.N."/>
        </authorList>
    </citation>
    <scope>NUCLEOTIDE SEQUENCE [LARGE SCALE GENOMIC DNA]</scope>
    <source>
        <strain evidence="4 5">DSM 26000</strain>
    </source>
</reference>
<dbReference type="EMBL" id="FOQT01000003">
    <property type="protein sequence ID" value="SFI29953.1"/>
    <property type="molecule type" value="Genomic_DNA"/>
</dbReference>
<keyword evidence="1 2" id="KW-0732">Signal</keyword>
<dbReference type="OrthoDB" id="1345084at2"/>
<organism evidence="4 5">
    <name type="scientific">Halpernia frigidisoli</name>
    <dbReference type="NCBI Taxonomy" id="1125876"/>
    <lineage>
        <taxon>Bacteria</taxon>
        <taxon>Pseudomonadati</taxon>
        <taxon>Bacteroidota</taxon>
        <taxon>Flavobacteriia</taxon>
        <taxon>Flavobacteriales</taxon>
        <taxon>Weeksellaceae</taxon>
        <taxon>Chryseobacterium group</taxon>
        <taxon>Halpernia</taxon>
    </lineage>
</organism>
<gene>
    <name evidence="4" type="ORF">SAMN05443292_2156</name>
</gene>
<accession>A0A1I3H2S1</accession>
<dbReference type="InterPro" id="IPR026444">
    <property type="entry name" value="Secre_tail"/>
</dbReference>
<dbReference type="RefSeq" id="WP_090080408.1">
    <property type="nucleotide sequence ID" value="NZ_FOQT01000003.1"/>
</dbReference>
<dbReference type="STRING" id="1125876.SAMN05443292_2156"/>